<dbReference type="EMBL" id="CP002403">
    <property type="protein sequence ID" value="ADU20926.1"/>
    <property type="molecule type" value="Genomic_DNA"/>
</dbReference>
<dbReference type="Gene3D" id="3.80.10.10">
    <property type="entry name" value="Ribonuclease Inhibitor"/>
    <property type="match status" value="1"/>
</dbReference>
<organism evidence="1 2">
    <name type="scientific">Ruminococcus albus (strain ATCC 27210 / DSM 20455 / JCM 14654 / NCDO 2250 / 7)</name>
    <dbReference type="NCBI Taxonomy" id="697329"/>
    <lineage>
        <taxon>Bacteria</taxon>
        <taxon>Bacillati</taxon>
        <taxon>Bacillota</taxon>
        <taxon>Clostridia</taxon>
        <taxon>Eubacteriales</taxon>
        <taxon>Oscillospiraceae</taxon>
        <taxon>Ruminococcus</taxon>
    </lineage>
</organism>
<sequence>MENLSTLSVYGLDKLQEINIAHTDFTDFEGLLELPNLKEVDVSDSMMSEEMMQRFKDKGITVTILD</sequence>
<proteinExistence type="predicted"/>
<evidence type="ECO:0008006" key="3">
    <source>
        <dbReference type="Google" id="ProtNLM"/>
    </source>
</evidence>
<protein>
    <recommendedName>
        <fullName evidence="3">Internalin A</fullName>
    </recommendedName>
</protein>
<dbReference type="HOGENOM" id="CLU_2828580_0_0_9"/>
<evidence type="ECO:0000313" key="1">
    <source>
        <dbReference type="EMBL" id="ADU20926.1"/>
    </source>
</evidence>
<dbReference type="STRING" id="697329.Rumal_0371"/>
<name>E6UEH1_RUMA7</name>
<evidence type="ECO:0000313" key="2">
    <source>
        <dbReference type="Proteomes" id="UP000006919"/>
    </source>
</evidence>
<dbReference type="Proteomes" id="UP000006919">
    <property type="component" value="Chromosome"/>
</dbReference>
<accession>E6UEH1</accession>
<dbReference type="eggNOG" id="COG4886">
    <property type="taxonomic scope" value="Bacteria"/>
</dbReference>
<dbReference type="RefSeq" id="WP_013497118.1">
    <property type="nucleotide sequence ID" value="NC_014833.1"/>
</dbReference>
<gene>
    <name evidence="1" type="ordered locus">Rumal_0371</name>
</gene>
<dbReference type="AlphaFoldDB" id="E6UEH1"/>
<reference evidence="1 2" key="1">
    <citation type="journal article" date="2011" name="J. Bacteriol.">
        <title>Complete genome of the cellulolytic ruminal bacterium Ruminococcus albus 7.</title>
        <authorList>
            <person name="Suen G."/>
            <person name="Stevenson D.M."/>
            <person name="Bruce D.C."/>
            <person name="Chertkov O."/>
            <person name="Copeland A."/>
            <person name="Cheng J.F."/>
            <person name="Detter C."/>
            <person name="Detter J.C."/>
            <person name="Goodwin L.A."/>
            <person name="Han C.S."/>
            <person name="Hauser L.J."/>
            <person name="Ivanova N.N."/>
            <person name="Kyrpides N.C."/>
            <person name="Land M.L."/>
            <person name="Lapidus A."/>
            <person name="Lucas S."/>
            <person name="Ovchinnikova G."/>
            <person name="Pitluck S."/>
            <person name="Tapia R."/>
            <person name="Woyke T."/>
            <person name="Boyum J."/>
            <person name="Mead D."/>
            <person name="Weimer P.J."/>
        </authorList>
    </citation>
    <scope>NUCLEOTIDE SEQUENCE [LARGE SCALE GENOMIC DNA]</scope>
    <source>
        <strain evidence="2">ATCC 27210 / DSM 20455 / JCM 14654 / NCDO 2250 / 7</strain>
    </source>
</reference>
<dbReference type="InterPro" id="IPR032675">
    <property type="entry name" value="LRR_dom_sf"/>
</dbReference>
<dbReference type="KEGG" id="ral:Rumal_0371"/>